<dbReference type="NCBIfam" id="TIGR00229">
    <property type="entry name" value="sensory_box"/>
    <property type="match status" value="2"/>
</dbReference>
<dbReference type="InterPro" id="IPR005467">
    <property type="entry name" value="His_kinase_dom"/>
</dbReference>
<dbReference type="Gene3D" id="3.30.565.10">
    <property type="entry name" value="Histidine kinase-like ATPase, C-terminal domain"/>
    <property type="match status" value="1"/>
</dbReference>
<keyword evidence="8" id="KW-0902">Two-component regulatory system</keyword>
<dbReference type="Pfam" id="PF00989">
    <property type="entry name" value="PAS"/>
    <property type="match status" value="1"/>
</dbReference>
<evidence type="ECO:0000256" key="5">
    <source>
        <dbReference type="ARBA" id="ARBA00022741"/>
    </source>
</evidence>
<dbReference type="Gene3D" id="3.30.450.20">
    <property type="entry name" value="PAS domain"/>
    <property type="match status" value="4"/>
</dbReference>
<dbReference type="Gene3D" id="1.10.287.130">
    <property type="match status" value="1"/>
</dbReference>
<dbReference type="GO" id="GO:0000160">
    <property type="term" value="P:phosphorelay signal transduction system"/>
    <property type="evidence" value="ECO:0007669"/>
    <property type="project" value="UniProtKB-KW"/>
</dbReference>
<dbReference type="RefSeq" id="WP_092374804.1">
    <property type="nucleotide sequence ID" value="NZ_FORX01000008.1"/>
</dbReference>
<dbReference type="STRING" id="52560.SAMN04488082_108131"/>
<dbReference type="EC" id="2.7.13.3" evidence="2"/>
<dbReference type="PRINTS" id="PR00344">
    <property type="entry name" value="BCTRLSENSOR"/>
</dbReference>
<keyword evidence="7" id="KW-0067">ATP-binding</keyword>
<evidence type="ECO:0000256" key="7">
    <source>
        <dbReference type="ARBA" id="ARBA00022840"/>
    </source>
</evidence>
<keyword evidence="13" id="KW-1185">Reference proteome</keyword>
<dbReference type="SUPFAM" id="SSF55874">
    <property type="entry name" value="ATPase domain of HSP90 chaperone/DNA topoisomerase II/histidine kinase"/>
    <property type="match status" value="1"/>
</dbReference>
<dbReference type="CDD" id="cd00130">
    <property type="entry name" value="PAS"/>
    <property type="match status" value="2"/>
</dbReference>
<dbReference type="AlphaFoldDB" id="A0A1I3UX27"/>
<evidence type="ECO:0000256" key="2">
    <source>
        <dbReference type="ARBA" id="ARBA00012438"/>
    </source>
</evidence>
<evidence type="ECO:0000256" key="3">
    <source>
        <dbReference type="ARBA" id="ARBA00022553"/>
    </source>
</evidence>
<dbReference type="InterPro" id="IPR036890">
    <property type="entry name" value="HATPase_C_sf"/>
</dbReference>
<sequence length="940" mass="105947">MDEFIELMRAKESWLMERILGYARMHDYTRYSSTLLEAWRVSIAGLTEALAGTLKFHGDGSLNVSLHTDWNEDPASRFAMGQARRHRQRGVSLEMFLGLFVYYRRTYRDLIREFVAEGDDQSRLDELVIVLFDRMSIGFSAEWANVGGQTTLVEMASTLRCITNEKNRYLTFFESLSTPAIFLEPDGTIGNINSAATSLLDSDARIGKIYYATAEDEISPAFLGRKVEAVFPWLEVFGGEVLASVERTFEADVTQPLPFGSRQFRAILNRHPDVSGRITGFSLILHDLTERVRVQEQIRNAKEELDRTFNAISDLVFLVDNDLALMRVNKALETRLSCPSIEIIGRPCAEVLGAFEYNFSGDDRSDGRIPVNFGNIQGSFLVNRDQIRGPDGAKIATVFVARDVTVLESIRGTLLEVEDKYKNIFDNAPVGIFQISPYGFLSVNQALASIFDFDSTEEMRRYYTDIPSQLYVRSEDREDLLREALVTGIVRDRDIELRRKDGISFWAKINGRVIFADDGEAEYFEGFLQDVTELRSSVDRLVKSERQFRGLAETMQQGLVEIDAHGRVTFCNRHFCELVRQEKDEISGLQLVTLVHPDDRETYLRMVDTVGCGEEIRRCDIRWFISGEQFFSIVTPVMQEENKEECAGIWLLVMDVTQRRFIEAQLLQTQKMEAIGQLAAGIAHEINTPTQYVLNYIWFIKEAMDHIAQALGGHGLLFERLASDPALEREIKVIQARDEELQVSFYLEELPSAVGDVLHGLEKITAIVGSVRQFVHPGHDCKTDVDLNKLVTDTVTLSRNEWKYVAELSMDLDPELPPVPCLSQEIGQVLLNLLVNAAHAISEIRSDGGAPLGTIHVITRRDGGWVEIRIADNGSGMPSHVQEHAFEPFFTTKAVGTGTGQGLFIAHRIVTGVHEGTISFKSQPGEGTTFTIRLPLNNTD</sequence>
<feature type="domain" description="PAS" evidence="10">
    <location>
        <begin position="301"/>
        <end position="346"/>
    </location>
</feature>
<gene>
    <name evidence="12" type="ORF">SAMN04488082_108131</name>
</gene>
<dbReference type="GO" id="GO:0005524">
    <property type="term" value="F:ATP binding"/>
    <property type="evidence" value="ECO:0007669"/>
    <property type="project" value="UniProtKB-KW"/>
</dbReference>
<dbReference type="OrthoDB" id="9769169at2"/>
<evidence type="ECO:0000259" key="9">
    <source>
        <dbReference type="PROSITE" id="PS50109"/>
    </source>
</evidence>
<evidence type="ECO:0000256" key="8">
    <source>
        <dbReference type="ARBA" id="ARBA00023012"/>
    </source>
</evidence>
<evidence type="ECO:0000256" key="4">
    <source>
        <dbReference type="ARBA" id="ARBA00022679"/>
    </source>
</evidence>
<feature type="domain" description="PAS" evidence="10">
    <location>
        <begin position="544"/>
        <end position="614"/>
    </location>
</feature>
<keyword evidence="6" id="KW-0418">Kinase</keyword>
<dbReference type="InterPro" id="IPR013767">
    <property type="entry name" value="PAS_fold"/>
</dbReference>
<dbReference type="PROSITE" id="PS50112">
    <property type="entry name" value="PAS"/>
    <property type="match status" value="2"/>
</dbReference>
<evidence type="ECO:0000259" key="11">
    <source>
        <dbReference type="PROSITE" id="PS50113"/>
    </source>
</evidence>
<dbReference type="Proteomes" id="UP000198635">
    <property type="component" value="Unassembled WGS sequence"/>
</dbReference>
<name>A0A1I3UX27_9BACT</name>
<dbReference type="InterPro" id="IPR004358">
    <property type="entry name" value="Sig_transdc_His_kin-like_C"/>
</dbReference>
<dbReference type="InterPro" id="IPR035965">
    <property type="entry name" value="PAS-like_dom_sf"/>
</dbReference>
<dbReference type="PROSITE" id="PS50113">
    <property type="entry name" value="PAC"/>
    <property type="match status" value="1"/>
</dbReference>
<accession>A0A1I3UX27</accession>
<comment type="catalytic activity">
    <reaction evidence="1">
        <text>ATP + protein L-histidine = ADP + protein N-phospho-L-histidine.</text>
        <dbReference type="EC" id="2.7.13.3"/>
    </reaction>
</comment>
<feature type="domain" description="PAC" evidence="11">
    <location>
        <begin position="491"/>
        <end position="543"/>
    </location>
</feature>
<keyword evidence="5" id="KW-0547">Nucleotide-binding</keyword>
<proteinExistence type="predicted"/>
<dbReference type="InterPro" id="IPR000700">
    <property type="entry name" value="PAS-assoc_C"/>
</dbReference>
<dbReference type="PROSITE" id="PS50109">
    <property type="entry name" value="HIS_KIN"/>
    <property type="match status" value="1"/>
</dbReference>
<dbReference type="Pfam" id="PF02518">
    <property type="entry name" value="HATPase_c"/>
    <property type="match status" value="1"/>
</dbReference>
<dbReference type="PANTHER" id="PTHR43065:SF46">
    <property type="entry name" value="C4-DICARBOXYLATE TRANSPORT SENSOR PROTEIN DCTB"/>
    <property type="match status" value="1"/>
</dbReference>
<dbReference type="SMART" id="SM00086">
    <property type="entry name" value="PAC"/>
    <property type="match status" value="1"/>
</dbReference>
<dbReference type="InterPro" id="IPR001610">
    <property type="entry name" value="PAC"/>
</dbReference>
<evidence type="ECO:0000259" key="10">
    <source>
        <dbReference type="PROSITE" id="PS50112"/>
    </source>
</evidence>
<dbReference type="InterPro" id="IPR003594">
    <property type="entry name" value="HATPase_dom"/>
</dbReference>
<protein>
    <recommendedName>
        <fullName evidence="2">histidine kinase</fullName>
        <ecNumber evidence="2">2.7.13.3</ecNumber>
    </recommendedName>
</protein>
<evidence type="ECO:0000313" key="13">
    <source>
        <dbReference type="Proteomes" id="UP000198635"/>
    </source>
</evidence>
<evidence type="ECO:0000256" key="1">
    <source>
        <dbReference type="ARBA" id="ARBA00000085"/>
    </source>
</evidence>
<dbReference type="EMBL" id="FORX01000008">
    <property type="protein sequence ID" value="SFJ86646.1"/>
    <property type="molecule type" value="Genomic_DNA"/>
</dbReference>
<dbReference type="PANTHER" id="PTHR43065">
    <property type="entry name" value="SENSOR HISTIDINE KINASE"/>
    <property type="match status" value="1"/>
</dbReference>
<dbReference type="SMART" id="SM00091">
    <property type="entry name" value="PAS"/>
    <property type="match status" value="4"/>
</dbReference>
<dbReference type="GO" id="GO:0004673">
    <property type="term" value="F:protein histidine kinase activity"/>
    <property type="evidence" value="ECO:0007669"/>
    <property type="project" value="UniProtKB-EC"/>
</dbReference>
<organism evidence="12 13">
    <name type="scientific">Desulfomicrobium apsheronum</name>
    <dbReference type="NCBI Taxonomy" id="52560"/>
    <lineage>
        <taxon>Bacteria</taxon>
        <taxon>Pseudomonadati</taxon>
        <taxon>Thermodesulfobacteriota</taxon>
        <taxon>Desulfovibrionia</taxon>
        <taxon>Desulfovibrionales</taxon>
        <taxon>Desulfomicrobiaceae</taxon>
        <taxon>Desulfomicrobium</taxon>
    </lineage>
</organism>
<dbReference type="GO" id="GO:0006355">
    <property type="term" value="P:regulation of DNA-templated transcription"/>
    <property type="evidence" value="ECO:0007669"/>
    <property type="project" value="InterPro"/>
</dbReference>
<evidence type="ECO:0000256" key="6">
    <source>
        <dbReference type="ARBA" id="ARBA00022777"/>
    </source>
</evidence>
<dbReference type="SUPFAM" id="SSF55785">
    <property type="entry name" value="PYP-like sensor domain (PAS domain)"/>
    <property type="match status" value="3"/>
</dbReference>
<reference evidence="13" key="1">
    <citation type="submission" date="2016-10" db="EMBL/GenBank/DDBJ databases">
        <authorList>
            <person name="Varghese N."/>
            <person name="Submissions S."/>
        </authorList>
    </citation>
    <scope>NUCLEOTIDE SEQUENCE [LARGE SCALE GENOMIC DNA]</scope>
    <source>
        <strain evidence="13">DSM 5918</strain>
    </source>
</reference>
<dbReference type="Pfam" id="PF13426">
    <property type="entry name" value="PAS_9"/>
    <property type="match status" value="1"/>
</dbReference>
<keyword evidence="4" id="KW-0808">Transferase</keyword>
<keyword evidence="3" id="KW-0597">Phosphoprotein</keyword>
<feature type="domain" description="Histidine kinase" evidence="9">
    <location>
        <begin position="681"/>
        <end position="938"/>
    </location>
</feature>
<dbReference type="SMART" id="SM00387">
    <property type="entry name" value="HATPase_c"/>
    <property type="match status" value="1"/>
</dbReference>
<dbReference type="InterPro" id="IPR000014">
    <property type="entry name" value="PAS"/>
</dbReference>
<evidence type="ECO:0000313" key="12">
    <source>
        <dbReference type="EMBL" id="SFJ86646.1"/>
    </source>
</evidence>